<comment type="similarity">
    <text evidence="3">In the N-terminal section; belongs to the enoyl-CoA hydratase/isomerase family.</text>
</comment>
<evidence type="ECO:0000259" key="14">
    <source>
        <dbReference type="Pfam" id="PF02737"/>
    </source>
</evidence>
<dbReference type="PANTHER" id="PTHR43612">
    <property type="entry name" value="TRIFUNCTIONAL ENZYME SUBUNIT ALPHA"/>
    <property type="match status" value="1"/>
</dbReference>
<dbReference type="Gene3D" id="3.40.50.720">
    <property type="entry name" value="NAD(P)-binding Rossmann-like Domain"/>
    <property type="match status" value="1"/>
</dbReference>
<dbReference type="SUPFAM" id="SSF52096">
    <property type="entry name" value="ClpP/crotonase"/>
    <property type="match status" value="1"/>
</dbReference>
<dbReference type="Gene3D" id="3.90.226.10">
    <property type="entry name" value="2-enoyl-CoA Hydratase, Chain A, domain 1"/>
    <property type="match status" value="1"/>
</dbReference>
<dbReference type="OrthoDB" id="5389341at2"/>
<reference evidence="18" key="3">
    <citation type="journal article" date="2019" name="Int. J. Syst. Evol. Microbiol.">
        <title>The Global Catalogue of Microorganisms (GCM) 10K type strain sequencing project: providing services to taxonomists for standard genome sequencing and annotation.</title>
        <authorList>
            <consortium name="The Broad Institute Genomics Platform"/>
            <consortium name="The Broad Institute Genome Sequencing Center for Infectious Disease"/>
            <person name="Wu L."/>
            <person name="Ma J."/>
        </authorList>
    </citation>
    <scope>NUCLEOTIDE SEQUENCE [LARGE SCALE GENOMIC DNA]</scope>
    <source>
        <strain evidence="18">NBRC 105001</strain>
    </source>
</reference>
<proteinExistence type="inferred from homology"/>
<evidence type="ECO:0000256" key="5">
    <source>
        <dbReference type="ARBA" id="ARBA00022832"/>
    </source>
</evidence>
<keyword evidence="11" id="KW-0511">Multifunctional enzyme</keyword>
<dbReference type="Proteomes" id="UP001156660">
    <property type="component" value="Unassembled WGS sequence"/>
</dbReference>
<dbReference type="Gene3D" id="1.10.1040.50">
    <property type="match status" value="1"/>
</dbReference>
<dbReference type="GO" id="GO:0004300">
    <property type="term" value="F:enoyl-CoA hydratase activity"/>
    <property type="evidence" value="ECO:0007669"/>
    <property type="project" value="UniProtKB-EC"/>
</dbReference>
<keyword evidence="6" id="KW-0442">Lipid degradation</keyword>
<keyword evidence="5" id="KW-0276">Fatty acid metabolism</keyword>
<keyword evidence="10" id="KW-0456">Lyase</keyword>
<dbReference type="EC" id="4.2.1.17" evidence="4"/>
<evidence type="ECO:0000256" key="4">
    <source>
        <dbReference type="ARBA" id="ARBA00012076"/>
    </source>
</evidence>
<dbReference type="InterPro" id="IPR029045">
    <property type="entry name" value="ClpP/crotonase-like_dom_sf"/>
</dbReference>
<keyword evidence="18" id="KW-1185">Reference proteome</keyword>
<evidence type="ECO:0000313" key="18">
    <source>
        <dbReference type="Proteomes" id="UP001156660"/>
    </source>
</evidence>
<evidence type="ECO:0000256" key="1">
    <source>
        <dbReference type="ARBA" id="ARBA00005005"/>
    </source>
</evidence>
<evidence type="ECO:0000256" key="11">
    <source>
        <dbReference type="ARBA" id="ARBA00023268"/>
    </source>
</evidence>
<keyword evidence="8" id="KW-0520">NAD</keyword>
<reference evidence="15" key="1">
    <citation type="journal article" date="2014" name="Int. J. Syst. Evol. Microbiol.">
        <title>Complete genome of a new Firmicutes species belonging to the dominant human colonic microbiota ('Ruminococcus bicirculans') reveals two chromosomes and a selective capacity to utilize plant glucans.</title>
        <authorList>
            <consortium name="NISC Comparative Sequencing Program"/>
            <person name="Wegmann U."/>
            <person name="Louis P."/>
            <person name="Goesmann A."/>
            <person name="Henrissat B."/>
            <person name="Duncan S.H."/>
            <person name="Flint H.J."/>
        </authorList>
    </citation>
    <scope>NUCLEOTIDE SEQUENCE</scope>
    <source>
        <strain evidence="15">NBRC 105001</strain>
    </source>
</reference>
<dbReference type="AlphaFoldDB" id="A0A2S7X8D2"/>
<dbReference type="InterPro" id="IPR050136">
    <property type="entry name" value="FA_oxidation_alpha_subunit"/>
</dbReference>
<dbReference type="InterPro" id="IPR006180">
    <property type="entry name" value="3-OHacyl-CoA_DH_CS"/>
</dbReference>
<dbReference type="InterPro" id="IPR008927">
    <property type="entry name" value="6-PGluconate_DH-like_C_sf"/>
</dbReference>
<accession>A0A2S7X8D2</accession>
<keyword evidence="9" id="KW-0443">Lipid metabolism</keyword>
<dbReference type="GO" id="GO:0016509">
    <property type="term" value="F:long-chain (3S)-3-hydroxyacyl-CoA dehydrogenase (NAD+) activity"/>
    <property type="evidence" value="ECO:0007669"/>
    <property type="project" value="TreeGrafter"/>
</dbReference>
<evidence type="ECO:0000256" key="10">
    <source>
        <dbReference type="ARBA" id="ARBA00023239"/>
    </source>
</evidence>
<evidence type="ECO:0000313" key="17">
    <source>
        <dbReference type="Proteomes" id="UP000239273"/>
    </source>
</evidence>
<dbReference type="EMBL" id="MSCP01000002">
    <property type="protein sequence ID" value="PQJ87614.1"/>
    <property type="molecule type" value="Genomic_DNA"/>
</dbReference>
<gene>
    <name evidence="15" type="primary">fadB_1</name>
    <name evidence="16" type="ORF">BTO23_16070</name>
    <name evidence="15" type="ORF">GCM10007855_01000</name>
</gene>
<protein>
    <recommendedName>
        <fullName evidence="4">enoyl-CoA hydratase</fullName>
        <ecNumber evidence="4">4.2.1.17</ecNumber>
    </recommendedName>
</protein>
<dbReference type="CDD" id="cd06558">
    <property type="entry name" value="crotonase-like"/>
    <property type="match status" value="1"/>
</dbReference>
<dbReference type="InterPro" id="IPR036291">
    <property type="entry name" value="NAD(P)-bd_dom_sf"/>
</dbReference>
<evidence type="ECO:0000313" key="16">
    <source>
        <dbReference type="EMBL" id="PQJ87614.1"/>
    </source>
</evidence>
<comment type="caution">
    <text evidence="16">The sequence shown here is derived from an EMBL/GenBank/DDBJ whole genome shotgun (WGS) entry which is preliminary data.</text>
</comment>
<dbReference type="InterPro" id="IPR006108">
    <property type="entry name" value="3HC_DH_C"/>
</dbReference>
<comment type="catalytic activity">
    <reaction evidence="12">
        <text>a (3S)-3-hydroxyacyl-CoA + NAD(+) = a 3-oxoacyl-CoA + NADH + H(+)</text>
        <dbReference type="Rhea" id="RHEA:22432"/>
        <dbReference type="ChEBI" id="CHEBI:15378"/>
        <dbReference type="ChEBI" id="CHEBI:57318"/>
        <dbReference type="ChEBI" id="CHEBI:57540"/>
        <dbReference type="ChEBI" id="CHEBI:57945"/>
        <dbReference type="ChEBI" id="CHEBI:90726"/>
        <dbReference type="EC" id="1.1.1.35"/>
    </reaction>
</comment>
<dbReference type="PANTHER" id="PTHR43612:SF3">
    <property type="entry name" value="TRIFUNCTIONAL ENZYME SUBUNIT ALPHA, MITOCHONDRIAL"/>
    <property type="match status" value="1"/>
</dbReference>
<dbReference type="GO" id="GO:0070403">
    <property type="term" value="F:NAD+ binding"/>
    <property type="evidence" value="ECO:0007669"/>
    <property type="project" value="InterPro"/>
</dbReference>
<sequence length="697" mass="76203">MLFNGAHFNLTLAEKDIAVLDFFSPARLMSKAVIEELSTLLDQLLLTAKVNGLIITTSTDNFAFGADINEFLPLFKGGAREHLAYTHSVYNKLEDLPFPTVSIIKGHCYGGGAEFALSSDFRLGTPDISVGFPEVKIGIFPAMGGVTRLPRLVGLDTSLTWLTSGRNFKAEKALKDGFINGIVENKDAMTSAVNLITECVDGKRNYKVIREMKKGRIPLSSYELKMSIGIAKGMIAKAAGPNYPAPMTIVNVIEQSANESRDESLKNEIEGVVERLINTGHSAAMCHVYLADLAVKSKAKKLAGEKTVECAVIGAGIMGGGIAHTNAIKGIRSPLKDVNQAGLDLGLSTAVNLLEKPVKRGKINFKKAATALNNIIPTLTYDSLKQADMVVEAVVENPKVKSIVLKECEDATKENTVIASNTSTISITQLASSLDYPENFIGIHFFNPVNKMPLVEVIRGEKTSEETVKKAVTYVNQIGKTPIVINNCAGFFVNRILTPYMRAYSNLLAKGADFSFIEKTMKKYGMPMGPAELIDVVGMDTSAHVLELMSQNYSHMPLPENNIVQRLFDNNLLGQKNGSGFYNWSTDKRGRPVKEFNEKAITLFNSVGTLELTEEQIINALILPMMFEAKRALNEEIIASKEEADLAMIYGTGFPPFRGGLVYQMDMKTPEEIQQSAAEMSEILADNITYTIPKMHA</sequence>
<feature type="domain" description="3-hydroxyacyl-CoA dehydrogenase C-terminal" evidence="13">
    <location>
        <begin position="490"/>
        <end position="584"/>
    </location>
</feature>
<evidence type="ECO:0000256" key="2">
    <source>
        <dbReference type="ARBA" id="ARBA00007005"/>
    </source>
</evidence>
<feature type="domain" description="3-hydroxyacyl-CoA dehydrogenase NAD binding" evidence="14">
    <location>
        <begin position="310"/>
        <end position="488"/>
    </location>
</feature>
<reference evidence="16 17" key="2">
    <citation type="submission" date="2016-12" db="EMBL/GenBank/DDBJ databases">
        <title>Diversity of luminous bacteria.</title>
        <authorList>
            <person name="Yoshizawa S."/>
            <person name="Kogure K."/>
        </authorList>
    </citation>
    <scope>NUCLEOTIDE SEQUENCE [LARGE SCALE GENOMIC DNA]</scope>
    <source>
        <strain evidence="16 17">NBRC 105001</strain>
    </source>
</reference>
<comment type="similarity">
    <text evidence="2">In the central section; belongs to the 3-hydroxyacyl-CoA dehydrogenase family.</text>
</comment>
<dbReference type="UniPathway" id="UPA00659"/>
<dbReference type="InterPro" id="IPR001753">
    <property type="entry name" value="Enoyl-CoA_hydra/iso"/>
</dbReference>
<dbReference type="RefSeq" id="WP_105064035.1">
    <property type="nucleotide sequence ID" value="NZ_BSOU01000001.1"/>
</dbReference>
<dbReference type="PROSITE" id="PS00067">
    <property type="entry name" value="3HCDH"/>
    <property type="match status" value="1"/>
</dbReference>
<dbReference type="Proteomes" id="UP000239273">
    <property type="component" value="Unassembled WGS sequence"/>
</dbReference>
<evidence type="ECO:0000256" key="12">
    <source>
        <dbReference type="ARBA" id="ARBA00049556"/>
    </source>
</evidence>
<dbReference type="GO" id="GO:0006635">
    <property type="term" value="P:fatty acid beta-oxidation"/>
    <property type="evidence" value="ECO:0007669"/>
    <property type="project" value="UniProtKB-UniPathway"/>
</dbReference>
<dbReference type="EMBL" id="BSOU01000001">
    <property type="protein sequence ID" value="GLR73227.1"/>
    <property type="molecule type" value="Genomic_DNA"/>
</dbReference>
<evidence type="ECO:0000256" key="3">
    <source>
        <dbReference type="ARBA" id="ARBA00008750"/>
    </source>
</evidence>
<dbReference type="Pfam" id="PF00725">
    <property type="entry name" value="3HCDH"/>
    <property type="match status" value="1"/>
</dbReference>
<dbReference type="Pfam" id="PF02737">
    <property type="entry name" value="3HCDH_N"/>
    <property type="match status" value="1"/>
</dbReference>
<evidence type="ECO:0000256" key="6">
    <source>
        <dbReference type="ARBA" id="ARBA00022963"/>
    </source>
</evidence>
<dbReference type="SUPFAM" id="SSF48179">
    <property type="entry name" value="6-phosphogluconate dehydrogenase C-terminal domain-like"/>
    <property type="match status" value="2"/>
</dbReference>
<evidence type="ECO:0000313" key="15">
    <source>
        <dbReference type="EMBL" id="GLR73227.1"/>
    </source>
</evidence>
<reference evidence="15" key="4">
    <citation type="submission" date="2023-01" db="EMBL/GenBank/DDBJ databases">
        <title>Draft genome sequence of Aliivibrio sifiae strain NBRC 105001.</title>
        <authorList>
            <person name="Sun Q."/>
            <person name="Mori K."/>
        </authorList>
    </citation>
    <scope>NUCLEOTIDE SEQUENCE</scope>
    <source>
        <strain evidence="15">NBRC 105001</strain>
    </source>
</reference>
<dbReference type="InterPro" id="IPR006176">
    <property type="entry name" value="3-OHacyl-CoA_DH_NAD-bd"/>
</dbReference>
<keyword evidence="7" id="KW-0560">Oxidoreductase</keyword>
<evidence type="ECO:0000256" key="7">
    <source>
        <dbReference type="ARBA" id="ARBA00023002"/>
    </source>
</evidence>
<dbReference type="FunFam" id="3.40.50.720:FF:000009">
    <property type="entry name" value="Fatty oxidation complex, alpha subunit"/>
    <property type="match status" value="1"/>
</dbReference>
<name>A0A2S7X8D2_9GAMM</name>
<comment type="pathway">
    <text evidence="1">Lipid metabolism; fatty acid beta-oxidation.</text>
</comment>
<evidence type="ECO:0000256" key="9">
    <source>
        <dbReference type="ARBA" id="ARBA00023098"/>
    </source>
</evidence>
<evidence type="ECO:0000256" key="8">
    <source>
        <dbReference type="ARBA" id="ARBA00023027"/>
    </source>
</evidence>
<organism evidence="16 17">
    <name type="scientific">Aliivibrio sifiae</name>
    <dbReference type="NCBI Taxonomy" id="566293"/>
    <lineage>
        <taxon>Bacteria</taxon>
        <taxon>Pseudomonadati</taxon>
        <taxon>Pseudomonadota</taxon>
        <taxon>Gammaproteobacteria</taxon>
        <taxon>Vibrionales</taxon>
        <taxon>Vibrionaceae</taxon>
        <taxon>Aliivibrio</taxon>
    </lineage>
</organism>
<dbReference type="Pfam" id="PF00378">
    <property type="entry name" value="ECH_1"/>
    <property type="match status" value="1"/>
</dbReference>
<dbReference type="SUPFAM" id="SSF51735">
    <property type="entry name" value="NAD(P)-binding Rossmann-fold domains"/>
    <property type="match status" value="1"/>
</dbReference>
<evidence type="ECO:0000259" key="13">
    <source>
        <dbReference type="Pfam" id="PF00725"/>
    </source>
</evidence>